<accession>A0A6L2J729</accession>
<evidence type="ECO:0000313" key="3">
    <source>
        <dbReference type="EMBL" id="GEU32711.1"/>
    </source>
</evidence>
<organism evidence="3">
    <name type="scientific">Tanacetum cinerariifolium</name>
    <name type="common">Dalmatian daisy</name>
    <name type="synonym">Chrysanthemum cinerariifolium</name>
    <dbReference type="NCBI Taxonomy" id="118510"/>
    <lineage>
        <taxon>Eukaryota</taxon>
        <taxon>Viridiplantae</taxon>
        <taxon>Streptophyta</taxon>
        <taxon>Embryophyta</taxon>
        <taxon>Tracheophyta</taxon>
        <taxon>Spermatophyta</taxon>
        <taxon>Magnoliopsida</taxon>
        <taxon>eudicotyledons</taxon>
        <taxon>Gunneridae</taxon>
        <taxon>Pentapetalae</taxon>
        <taxon>asterids</taxon>
        <taxon>campanulids</taxon>
        <taxon>Asterales</taxon>
        <taxon>Asteraceae</taxon>
        <taxon>Asteroideae</taxon>
        <taxon>Anthemideae</taxon>
        <taxon>Anthemidinae</taxon>
        <taxon>Tanacetum</taxon>
    </lineage>
</organism>
<dbReference type="Pfam" id="PF07727">
    <property type="entry name" value="RVT_2"/>
    <property type="match status" value="1"/>
</dbReference>
<dbReference type="PANTHER" id="PTHR11439:SF495">
    <property type="entry name" value="REVERSE TRANSCRIPTASE, RNA-DEPENDENT DNA POLYMERASE-RELATED"/>
    <property type="match status" value="1"/>
</dbReference>
<dbReference type="EMBL" id="BKCJ010000383">
    <property type="protein sequence ID" value="GEU32711.1"/>
    <property type="molecule type" value="Genomic_DNA"/>
</dbReference>
<comment type="caution">
    <text evidence="3">The sequence shown here is derived from an EMBL/GenBank/DDBJ whole genome shotgun (WGS) entry which is preliminary data.</text>
</comment>
<protein>
    <recommendedName>
        <fullName evidence="2">Reverse transcriptase Ty1/copia-type domain-containing protein</fullName>
    </recommendedName>
</protein>
<feature type="domain" description="Reverse transcriptase Ty1/copia-type" evidence="2">
    <location>
        <begin position="507"/>
        <end position="641"/>
    </location>
</feature>
<evidence type="ECO:0000256" key="1">
    <source>
        <dbReference type="SAM" id="MobiDB-lite"/>
    </source>
</evidence>
<gene>
    <name evidence="3" type="ORF">Tci_004689</name>
</gene>
<dbReference type="PANTHER" id="PTHR11439">
    <property type="entry name" value="GAG-POL-RELATED RETROTRANSPOSON"/>
    <property type="match status" value="1"/>
</dbReference>
<dbReference type="InterPro" id="IPR043502">
    <property type="entry name" value="DNA/RNA_pol_sf"/>
</dbReference>
<dbReference type="SUPFAM" id="SSF56672">
    <property type="entry name" value="DNA/RNA polymerases"/>
    <property type="match status" value="1"/>
</dbReference>
<reference evidence="3" key="1">
    <citation type="journal article" date="2019" name="Sci. Rep.">
        <title>Draft genome of Tanacetum cinerariifolium, the natural source of mosquito coil.</title>
        <authorList>
            <person name="Yamashiro T."/>
            <person name="Shiraishi A."/>
            <person name="Satake H."/>
            <person name="Nakayama K."/>
        </authorList>
    </citation>
    <scope>NUCLEOTIDE SEQUENCE</scope>
</reference>
<proteinExistence type="predicted"/>
<feature type="compositionally biased region" description="Low complexity" evidence="1">
    <location>
        <begin position="32"/>
        <end position="46"/>
    </location>
</feature>
<dbReference type="InterPro" id="IPR013103">
    <property type="entry name" value="RVT_2"/>
</dbReference>
<name>A0A6L2J729_TANCI</name>
<dbReference type="AlphaFoldDB" id="A0A6L2J729"/>
<dbReference type="CDD" id="cd09272">
    <property type="entry name" value="RNase_HI_RT_Ty1"/>
    <property type="match status" value="1"/>
</dbReference>
<sequence>MVDEDDEMSKDKEIDKLIALISLSFKKIYKPTNNNLRTSSNTSRANQDNSPRINKGTGYDNQRIEVTPDAADNSGPIFDSEPLQKVSNNDNYYVFSIKSKHPEQSKSVHDTYLIEQDEHNVIIDSLDMSYDREQVDQEDDDDDLANERDLLASLIEKLKCEIDDSKNCNKFLETSNKALVDKLKAPESDEVILKKESRSKLSDLIRPFDYEKLNNLYDLFVPQHEKSSAHRYFQKGVIPPTSVSRPRLKSNQIEDRVMLNNSQGKKQEVEDHRRNVKFSKNKTSVTACNDSLNAKNSNVNFVCVTYGKCVLNDKHDMYVLHSLNDVNSRTKIPMAVFVSTREPKRIVNQSVATPLRKIVASESINQKPRRTTRKLYEHVSKARSWWHPKFTPPGYKWKPKSQIGNVNLKLVEIIIFIVDSGYSKHMTGNLKLLTNFVEKFLGAVKFENDQIAPILGYGDLSTCYIRDLKGNDLLTDHPLEQVIGNPSQSVRTRRQLVSDGEIYRPLCKNVINMKWLWKNKRDEENTVIRNKSRLVANGYAQKKGVDFEDSFAPVAQLEAVRLFIAYAAHKSFSVYQMDVKTAFLYGPLKEKVYVNQPDGFVDPYHPDKVCRLKKALYGLKQAPRAWYNKLSNFLVSKGFSKGIQIHQSPFGIFINQAKYAQEILIKHGMTSCDSIDTPMATKHLDADLSGTPIDQTKYQSMVGALMYLTASRPDIVHATCYYARYQAKRTEKHLTAVKRIFRYLKDTINMGLWYPKDIGFELTAFSDSDHAGCLDSRKSTSDGIQFLGADKLVSWSSKKQDCTLMSSAEAEYVSLSACCAQCLWMRTQLTYYGFHFDKILMYCDSKAAIAISCNPVQHSRTKHIGVRYHFIKEKVEKGIVELFFVGTEYQLTDMFTKALPEETFKYLVRRLGMRCLTPKELKNLANESA</sequence>
<feature type="region of interest" description="Disordered" evidence="1">
    <location>
        <begin position="32"/>
        <end position="62"/>
    </location>
</feature>
<evidence type="ECO:0000259" key="2">
    <source>
        <dbReference type="Pfam" id="PF07727"/>
    </source>
</evidence>